<protein>
    <submittedName>
        <fullName evidence="2">Uncharacterized protein</fullName>
    </submittedName>
</protein>
<organism evidence="2 3">
    <name type="scientific">Puccinia triticina</name>
    <dbReference type="NCBI Taxonomy" id="208348"/>
    <lineage>
        <taxon>Eukaryota</taxon>
        <taxon>Fungi</taxon>
        <taxon>Dikarya</taxon>
        <taxon>Basidiomycota</taxon>
        <taxon>Pucciniomycotina</taxon>
        <taxon>Pucciniomycetes</taxon>
        <taxon>Pucciniales</taxon>
        <taxon>Pucciniaceae</taxon>
        <taxon>Puccinia</taxon>
    </lineage>
</organism>
<evidence type="ECO:0000313" key="3">
    <source>
        <dbReference type="Proteomes" id="UP001164743"/>
    </source>
</evidence>
<dbReference type="GeneID" id="77804193"/>
<evidence type="ECO:0000313" key="2">
    <source>
        <dbReference type="EMBL" id="WAQ91732.1"/>
    </source>
</evidence>
<accession>A0ABY7D4X3</accession>
<keyword evidence="3" id="KW-1185">Reference proteome</keyword>
<keyword evidence="1" id="KW-0175">Coiled coil</keyword>
<name>A0ABY7D4X3_9BASI</name>
<proteinExistence type="predicted"/>
<gene>
    <name evidence="2" type="ORF">PtA15_15A123</name>
</gene>
<feature type="coiled-coil region" evidence="1">
    <location>
        <begin position="219"/>
        <end position="288"/>
    </location>
</feature>
<evidence type="ECO:0000256" key="1">
    <source>
        <dbReference type="SAM" id="Coils"/>
    </source>
</evidence>
<sequence length="295" mass="33855">MTSSTYGTCVKPRSYTPSMCAYHKPGVAANLHTSIQDDPVFYINQQEGVVIAKIEKTVEVRSSTPSNPVKESWQQRQPASTIGNVRWKRLPDVPEDVHQDWLLWIAPHYKVQSHRSRKPDNVPAIPQKKPPTQHVLISLPTARDVMGDGVNDTLDKLVWILANVGLDSKSEMLPEWTRTDQPAKLLIDQLFYDRLTPEEKFAYDNWASAEAEYEASWRFQVTEDLREETDKQIEEIRNQFEAKRKKSEAELEELKAKLVRRAGLEEELKVELVRRGGLEAELEELEAKLVRRGGL</sequence>
<dbReference type="RefSeq" id="XP_053027287.1">
    <property type="nucleotide sequence ID" value="XM_053163298.1"/>
</dbReference>
<reference evidence="2" key="1">
    <citation type="submission" date="2022-10" db="EMBL/GenBank/DDBJ databases">
        <title>Puccinia triticina Genome sequencing and assembly.</title>
        <authorList>
            <person name="Li C."/>
        </authorList>
    </citation>
    <scope>NUCLEOTIDE SEQUENCE</scope>
    <source>
        <strain evidence="2">Pt15</strain>
    </source>
</reference>
<dbReference type="EMBL" id="CP110435">
    <property type="protein sequence ID" value="WAQ91732.1"/>
    <property type="molecule type" value="Genomic_DNA"/>
</dbReference>
<dbReference type="Proteomes" id="UP001164743">
    <property type="component" value="Chromosome 15A"/>
</dbReference>